<evidence type="ECO:0000313" key="8">
    <source>
        <dbReference type="RefSeq" id="XP_022143815.1"/>
    </source>
</evidence>
<evidence type="ECO:0000256" key="3">
    <source>
        <dbReference type="ARBA" id="ARBA00012638"/>
    </source>
</evidence>
<dbReference type="OrthoDB" id="4567at2759"/>
<evidence type="ECO:0000259" key="6">
    <source>
        <dbReference type="SMART" id="SM00775"/>
    </source>
</evidence>
<dbReference type="Pfam" id="PF04571">
    <property type="entry name" value="Lipin_N"/>
    <property type="match status" value="1"/>
</dbReference>
<keyword evidence="4" id="KW-0378">Hydrolase</keyword>
<evidence type="ECO:0000256" key="5">
    <source>
        <dbReference type="SAM" id="MobiDB-lite"/>
    </source>
</evidence>
<dbReference type="InterPro" id="IPR036412">
    <property type="entry name" value="HAD-like_sf"/>
</dbReference>
<dbReference type="InterPro" id="IPR013209">
    <property type="entry name" value="LNS2"/>
</dbReference>
<proteinExistence type="inferred from homology"/>
<dbReference type="KEGG" id="mcha:111013635"/>
<reference evidence="8" key="1">
    <citation type="submission" date="2025-08" db="UniProtKB">
        <authorList>
            <consortium name="RefSeq"/>
        </authorList>
    </citation>
    <scope>IDENTIFICATION</scope>
    <source>
        <strain evidence="8">OHB3-1</strain>
    </source>
</reference>
<dbReference type="GO" id="GO:0008195">
    <property type="term" value="F:phosphatidate phosphatase activity"/>
    <property type="evidence" value="ECO:0007669"/>
    <property type="project" value="UniProtKB-EC"/>
</dbReference>
<dbReference type="SUPFAM" id="SSF56784">
    <property type="entry name" value="HAD-like"/>
    <property type="match status" value="1"/>
</dbReference>
<feature type="domain" description="LNS2/PITP" evidence="6">
    <location>
        <begin position="667"/>
        <end position="823"/>
    </location>
</feature>
<evidence type="ECO:0000256" key="2">
    <source>
        <dbReference type="ARBA" id="ARBA00005476"/>
    </source>
</evidence>
<dbReference type="EC" id="3.1.3.4" evidence="3"/>
<dbReference type="PANTHER" id="PTHR12181:SF59">
    <property type="entry name" value="PHOSPHATIDATE PHOSPHATASE PAH1"/>
    <property type="match status" value="1"/>
</dbReference>
<name>A0A6J1CPV3_MOMCH</name>
<accession>A0A6J1CPV3</accession>
<organism evidence="7 8">
    <name type="scientific">Momordica charantia</name>
    <name type="common">Bitter gourd</name>
    <name type="synonym">Balsam pear</name>
    <dbReference type="NCBI Taxonomy" id="3673"/>
    <lineage>
        <taxon>Eukaryota</taxon>
        <taxon>Viridiplantae</taxon>
        <taxon>Streptophyta</taxon>
        <taxon>Embryophyta</taxon>
        <taxon>Tracheophyta</taxon>
        <taxon>Spermatophyta</taxon>
        <taxon>Magnoliopsida</taxon>
        <taxon>eudicotyledons</taxon>
        <taxon>Gunneridae</taxon>
        <taxon>Pentapetalae</taxon>
        <taxon>rosids</taxon>
        <taxon>fabids</taxon>
        <taxon>Cucurbitales</taxon>
        <taxon>Cucurbitaceae</taxon>
        <taxon>Momordiceae</taxon>
        <taxon>Momordica</taxon>
    </lineage>
</organism>
<sequence>MMNVVGRFGNLITQGVLAFAIPFHPFGGAIDVIVVQHEDGTFRSTPWHVQFGKFQGVLKGAEKVRVTVNGVEAGFHMYLDSSGEAYFVREVDPTKGSGGVEAMGDLIIDDRTDFDGRKDGNQDVLDSCVQENGVFDASVQMQEESSPLYSERNETAESDGKGRSFQDEESCMDSSVEMLDDRSNQYTDVEVVKSHDEKSEIVLGSVNGYEPTDPISASKKSMEKVRLTPTQNCRGCGDGMDFGEGNEKSNSGEDPQPRNCNHLNGSKSGVDLYYICSANSDTDVFEYQLEVCEGDEHVFHSQNHVDITSGGDTGCVSNSLLERPQHGQLDSEDVSPLLVTDNSEAEGIENPPRVDETVEESVGKFIKKESSLPSGHDFSGTCTSPDLPVMDNLDQNDQSVYFDSHNTQLKNDQVNEAVDHEDGGLERSVSNDKCSESEFSGFRVQSSNERIDSQQTTNFKISLCGSKLHPGMGLSAAAEVFDAHRISAWAFGSSATSITRNENLIISFRGRYWHWDKVAPVVLGMAAFGLDLPMDPNDAIPVEQDDFTRPEDEEADNVSTPSGSRWRLWSIPFRRVKTFELNGDSTSNEDVFLDTLSELPSPTLTSQHYNDSPRNRIIRTNIPTTEQIAALNLKEGQNRIKFTFSTKVLGVQKVDAHIYLWKWNARIVISDVDGTITKSDVLGQFMPLVGMDWTQSGVARLFSAIKENGYQLLFLSARAIVQAYLTRSFLLNLKQDGEALPDGPVVISPDGLFPSLYREVIRRAPHEFKIACLEEIRRLFPSDHNPFYAGFGNRDTDELSYMKMGIPKGKIFIINPKGEVVNSHCHNVKSYESLAELVNVIFPPTSSVQPEDFNSWNYWKMPLPEVD</sequence>
<evidence type="ECO:0000313" key="7">
    <source>
        <dbReference type="Proteomes" id="UP000504603"/>
    </source>
</evidence>
<keyword evidence="7" id="KW-1185">Reference proteome</keyword>
<feature type="region of interest" description="Disordered" evidence="5">
    <location>
        <begin position="141"/>
        <end position="182"/>
    </location>
</feature>
<dbReference type="InterPro" id="IPR026058">
    <property type="entry name" value="LIPIN"/>
</dbReference>
<feature type="compositionally biased region" description="Polar residues" evidence="5">
    <location>
        <begin position="252"/>
        <end position="263"/>
    </location>
</feature>
<feature type="compositionally biased region" description="Basic and acidic residues" evidence="5">
    <location>
        <begin position="151"/>
        <end position="166"/>
    </location>
</feature>
<dbReference type="InterPro" id="IPR031315">
    <property type="entry name" value="LNS2/PITP"/>
</dbReference>
<feature type="region of interest" description="Disordered" evidence="5">
    <location>
        <begin position="235"/>
        <end position="263"/>
    </location>
</feature>
<protein>
    <recommendedName>
        <fullName evidence="3">phosphatidate phosphatase</fullName>
        <ecNumber evidence="3">3.1.3.4</ecNumber>
    </recommendedName>
</protein>
<comment type="cofactor">
    <cofactor evidence="1">
        <name>Mg(2+)</name>
        <dbReference type="ChEBI" id="CHEBI:18420"/>
    </cofactor>
</comment>
<dbReference type="PANTHER" id="PTHR12181">
    <property type="entry name" value="LIPIN"/>
    <property type="match status" value="1"/>
</dbReference>
<dbReference type="Proteomes" id="UP000504603">
    <property type="component" value="Unplaced"/>
</dbReference>
<evidence type="ECO:0000256" key="4">
    <source>
        <dbReference type="ARBA" id="ARBA00022801"/>
    </source>
</evidence>
<dbReference type="InterPro" id="IPR007651">
    <property type="entry name" value="Lipin_N"/>
</dbReference>
<dbReference type="InterPro" id="IPR031703">
    <property type="entry name" value="Lipin_mid"/>
</dbReference>
<dbReference type="SMART" id="SM00775">
    <property type="entry name" value="LNS2"/>
    <property type="match status" value="1"/>
</dbReference>
<dbReference type="RefSeq" id="XP_022143815.1">
    <property type="nucleotide sequence ID" value="XM_022288123.1"/>
</dbReference>
<dbReference type="Pfam" id="PF08235">
    <property type="entry name" value="LNS2"/>
    <property type="match status" value="1"/>
</dbReference>
<dbReference type="AlphaFoldDB" id="A0A6J1CPV3"/>
<evidence type="ECO:0000256" key="1">
    <source>
        <dbReference type="ARBA" id="ARBA00001946"/>
    </source>
</evidence>
<dbReference type="Pfam" id="PF16876">
    <property type="entry name" value="Lipin_mid"/>
    <property type="match status" value="1"/>
</dbReference>
<comment type="similarity">
    <text evidence="2">Belongs to the lipin family.</text>
</comment>
<gene>
    <name evidence="8" type="primary">LOC111013635</name>
</gene>
<dbReference type="GeneID" id="111013635"/>